<dbReference type="GO" id="GO:0005739">
    <property type="term" value="C:mitochondrion"/>
    <property type="evidence" value="ECO:0007669"/>
    <property type="project" value="TreeGrafter"/>
</dbReference>
<dbReference type="AlphaFoldDB" id="A0AAW0KIY6"/>
<dbReference type="EMBL" id="PKMF04000302">
    <property type="protein sequence ID" value="KAK7838613.1"/>
    <property type="molecule type" value="Genomic_DNA"/>
</dbReference>
<reference evidence="4 5" key="1">
    <citation type="journal article" date="2018" name="Sci. Data">
        <title>The draft genome sequence of cork oak.</title>
        <authorList>
            <person name="Ramos A.M."/>
            <person name="Usie A."/>
            <person name="Barbosa P."/>
            <person name="Barros P.M."/>
            <person name="Capote T."/>
            <person name="Chaves I."/>
            <person name="Simoes F."/>
            <person name="Abreu I."/>
            <person name="Carrasquinho I."/>
            <person name="Faro C."/>
            <person name="Guimaraes J.B."/>
            <person name="Mendonca D."/>
            <person name="Nobrega F."/>
            <person name="Rodrigues L."/>
            <person name="Saibo N.J.M."/>
            <person name="Varela M.C."/>
            <person name="Egas C."/>
            <person name="Matos J."/>
            <person name="Miguel C.M."/>
            <person name="Oliveira M.M."/>
            <person name="Ricardo C.P."/>
            <person name="Goncalves S."/>
        </authorList>
    </citation>
    <scope>NUCLEOTIDE SEQUENCE [LARGE SCALE GENOMIC DNA]</scope>
    <source>
        <strain evidence="5">cv. HL8</strain>
    </source>
</reference>
<evidence type="ECO:0000256" key="3">
    <source>
        <dbReference type="PROSITE-ProRule" id="PRU00708"/>
    </source>
</evidence>
<dbReference type="Gene3D" id="1.25.40.10">
    <property type="entry name" value="Tetratricopeptide repeat domain"/>
    <property type="match status" value="2"/>
</dbReference>
<proteinExistence type="inferred from homology"/>
<organism evidence="4 5">
    <name type="scientific">Quercus suber</name>
    <name type="common">Cork oak</name>
    <dbReference type="NCBI Taxonomy" id="58331"/>
    <lineage>
        <taxon>Eukaryota</taxon>
        <taxon>Viridiplantae</taxon>
        <taxon>Streptophyta</taxon>
        <taxon>Embryophyta</taxon>
        <taxon>Tracheophyta</taxon>
        <taxon>Spermatophyta</taxon>
        <taxon>Magnoliopsida</taxon>
        <taxon>eudicotyledons</taxon>
        <taxon>Gunneridae</taxon>
        <taxon>Pentapetalae</taxon>
        <taxon>rosids</taxon>
        <taxon>fabids</taxon>
        <taxon>Fagales</taxon>
        <taxon>Fagaceae</taxon>
        <taxon>Quercus</taxon>
    </lineage>
</organism>
<dbReference type="InterPro" id="IPR002885">
    <property type="entry name" value="PPR_rpt"/>
</dbReference>
<comment type="caution">
    <text evidence="4">The sequence shown here is derived from an EMBL/GenBank/DDBJ whole genome shotgun (WGS) entry which is preliminary data.</text>
</comment>
<dbReference type="PANTHER" id="PTHR45717:SF4">
    <property type="entry name" value="OS04G0450200 PROTEIN"/>
    <property type="match status" value="1"/>
</dbReference>
<sequence>MASRSRSIFLPLIRNGGFNIVHENSQSLSLFNRTSYLSRFLCSITLKGDSLTSSQVNDDDDDDDLRSRIFRLRLAKRSVTNVIQRWLSEGNQISISDLRHIAKDLRKSHRYKHALEISEWMVSHEEYELSDSDYAVRIDLMSKVFGLDSAERYFEGLPPSAKTSETYTALLHSYAGAKLTEKAEELYERIKKSNLSFNALTYNEMMTLYMSVGHVEKVSLVVEELKRQKVAPDIFTYNLWISSCAATLNIDEVRRIMEEMSRDSGSNEDWVRYINLTNIYITTGHLVNTESNTLVEAEKGITQREWITYDFLIILYAGLGNIDKIDQIWKSLRMTKQKMTSRNYICILSSYLILGHLKEVGEVIDQWKQSTTTDFDVSSCSRLLDAFANVGLTEIAHNFHLLLVQKNSDPTSGSK</sequence>
<gene>
    <name evidence="4" type="ORF">CFP56_019368</name>
</gene>
<feature type="repeat" description="PPR" evidence="3">
    <location>
        <begin position="163"/>
        <end position="197"/>
    </location>
</feature>
<keyword evidence="2" id="KW-0677">Repeat</keyword>
<evidence type="ECO:0000313" key="5">
    <source>
        <dbReference type="Proteomes" id="UP000237347"/>
    </source>
</evidence>
<dbReference type="NCBIfam" id="TIGR00756">
    <property type="entry name" value="PPR"/>
    <property type="match status" value="2"/>
</dbReference>
<name>A0AAW0KIY6_QUESU</name>
<keyword evidence="5" id="KW-1185">Reference proteome</keyword>
<dbReference type="PROSITE" id="PS51375">
    <property type="entry name" value="PPR"/>
    <property type="match status" value="2"/>
</dbReference>
<dbReference type="Pfam" id="PF01535">
    <property type="entry name" value="PPR"/>
    <property type="match status" value="1"/>
</dbReference>
<accession>A0AAW0KIY6</accession>
<evidence type="ECO:0000256" key="1">
    <source>
        <dbReference type="ARBA" id="ARBA00007626"/>
    </source>
</evidence>
<evidence type="ECO:0000256" key="2">
    <source>
        <dbReference type="ARBA" id="ARBA00022737"/>
    </source>
</evidence>
<dbReference type="Proteomes" id="UP000237347">
    <property type="component" value="Unassembled WGS sequence"/>
</dbReference>
<evidence type="ECO:0000313" key="4">
    <source>
        <dbReference type="EMBL" id="KAK7838613.1"/>
    </source>
</evidence>
<dbReference type="FunFam" id="1.25.40.10:FF:001248">
    <property type="entry name" value="Pentatricopeptide repeat-containing protein At5g09450, mitochondrial"/>
    <property type="match status" value="1"/>
</dbReference>
<dbReference type="PANTHER" id="PTHR45717">
    <property type="entry name" value="OS12G0527900 PROTEIN"/>
    <property type="match status" value="1"/>
</dbReference>
<dbReference type="Pfam" id="PF13041">
    <property type="entry name" value="PPR_2"/>
    <property type="match status" value="1"/>
</dbReference>
<feature type="repeat" description="PPR" evidence="3">
    <location>
        <begin position="198"/>
        <end position="232"/>
    </location>
</feature>
<comment type="similarity">
    <text evidence="1">Belongs to the PPR family. P subfamily.</text>
</comment>
<dbReference type="InterPro" id="IPR011990">
    <property type="entry name" value="TPR-like_helical_dom_sf"/>
</dbReference>
<dbReference type="GO" id="GO:0003729">
    <property type="term" value="F:mRNA binding"/>
    <property type="evidence" value="ECO:0007669"/>
    <property type="project" value="UniProtKB-ARBA"/>
</dbReference>
<protein>
    <submittedName>
        <fullName evidence="4">Pentatricopeptide repeat-containing protein</fullName>
    </submittedName>
</protein>